<keyword evidence="3" id="KW-1185">Reference proteome</keyword>
<proteinExistence type="predicted"/>
<evidence type="ECO:0000313" key="2">
    <source>
        <dbReference type="EMBL" id="ANE42602.1"/>
    </source>
</evidence>
<reference evidence="2 3" key="1">
    <citation type="submission" date="2015-01" db="EMBL/GenBank/DDBJ databases">
        <title>Deinococcus puniceus/DY1/ whole genome sequencing.</title>
        <authorList>
            <person name="Kim M.K."/>
            <person name="Srinivasan S."/>
            <person name="Lee J.-J."/>
        </authorList>
    </citation>
    <scope>NUCLEOTIDE SEQUENCE [LARGE SCALE GENOMIC DNA]</scope>
    <source>
        <strain evidence="2 3">DY1</strain>
    </source>
</reference>
<organism evidence="2 3">
    <name type="scientific">Deinococcus puniceus</name>
    <dbReference type="NCBI Taxonomy" id="1182568"/>
    <lineage>
        <taxon>Bacteria</taxon>
        <taxon>Thermotogati</taxon>
        <taxon>Deinococcota</taxon>
        <taxon>Deinococci</taxon>
        <taxon>Deinococcales</taxon>
        <taxon>Deinococcaceae</taxon>
        <taxon>Deinococcus</taxon>
    </lineage>
</organism>
<evidence type="ECO:0000313" key="3">
    <source>
        <dbReference type="Proteomes" id="UP000077363"/>
    </source>
</evidence>
<dbReference type="KEGG" id="dpu:SU48_01190"/>
<dbReference type="RefSeq" id="WP_064013650.1">
    <property type="nucleotide sequence ID" value="NZ_CP011387.1"/>
</dbReference>
<dbReference type="EMBL" id="CP011387">
    <property type="protein sequence ID" value="ANE42602.1"/>
    <property type="molecule type" value="Genomic_DNA"/>
</dbReference>
<feature type="region of interest" description="Disordered" evidence="1">
    <location>
        <begin position="1"/>
        <end position="25"/>
    </location>
</feature>
<protein>
    <submittedName>
        <fullName evidence="2">Uncharacterized protein</fullName>
    </submittedName>
</protein>
<evidence type="ECO:0000256" key="1">
    <source>
        <dbReference type="SAM" id="MobiDB-lite"/>
    </source>
</evidence>
<dbReference type="PATRIC" id="fig|1182568.3.peg.241"/>
<feature type="region of interest" description="Disordered" evidence="1">
    <location>
        <begin position="65"/>
        <end position="85"/>
    </location>
</feature>
<dbReference type="STRING" id="1182568.SU48_01190"/>
<gene>
    <name evidence="2" type="ORF">SU48_01190</name>
</gene>
<dbReference type="Proteomes" id="UP000077363">
    <property type="component" value="Chromosome"/>
</dbReference>
<sequence>MTDTAKISPPEAASPELLPVNSRSEIPDFATEEEFAAFWQTHSLGPDLIEEGKHDSEVQAFAARLRGSAERPTPRQPRQPKATFMTSLRLDADVEARLRHVAALKQVPYQTLLKRFVDERLYEEEKRLGVV</sequence>
<dbReference type="AlphaFoldDB" id="A0A172T6L2"/>
<name>A0A172T6L2_9DEIO</name>
<accession>A0A172T6L2</accession>